<dbReference type="InterPro" id="IPR026739">
    <property type="entry name" value="AP_beta"/>
</dbReference>
<keyword evidence="8" id="KW-1185">Reference proteome</keyword>
<keyword evidence="4" id="KW-0472">Membrane</keyword>
<dbReference type="Pfam" id="PF12717">
    <property type="entry name" value="Cnd1"/>
    <property type="match status" value="1"/>
</dbReference>
<protein>
    <recommendedName>
        <fullName evidence="6">Condensin complex subunit 1 C-terminal domain-containing protein</fullName>
    </recommendedName>
</protein>
<dbReference type="GO" id="GO:0012505">
    <property type="term" value="C:endomembrane system"/>
    <property type="evidence" value="ECO:0007669"/>
    <property type="project" value="UniProtKB-SubCell"/>
</dbReference>
<name>A0A9P7AHP0_9AGAM</name>
<keyword evidence="2" id="KW-0813">Transport</keyword>
<dbReference type="InterPro" id="IPR011989">
    <property type="entry name" value="ARM-like"/>
</dbReference>
<keyword evidence="3" id="KW-0653">Protein transport</keyword>
<dbReference type="EMBL" id="JABBWE010000056">
    <property type="protein sequence ID" value="KAG1789697.1"/>
    <property type="molecule type" value="Genomic_DNA"/>
</dbReference>
<feature type="region of interest" description="Disordered" evidence="5">
    <location>
        <begin position="238"/>
        <end position="267"/>
    </location>
</feature>
<dbReference type="Gene3D" id="1.25.10.10">
    <property type="entry name" value="Leucine-rich Repeat Variant"/>
    <property type="match status" value="1"/>
</dbReference>
<evidence type="ECO:0000256" key="1">
    <source>
        <dbReference type="ARBA" id="ARBA00004308"/>
    </source>
</evidence>
<dbReference type="GO" id="GO:0015031">
    <property type="term" value="P:protein transport"/>
    <property type="evidence" value="ECO:0007669"/>
    <property type="project" value="UniProtKB-KW"/>
</dbReference>
<feature type="domain" description="Condensin complex subunit 1 C-terminal" evidence="6">
    <location>
        <begin position="66"/>
        <end position="111"/>
    </location>
</feature>
<feature type="region of interest" description="Disordered" evidence="5">
    <location>
        <begin position="210"/>
        <end position="229"/>
    </location>
</feature>
<dbReference type="AlphaFoldDB" id="A0A9P7AHP0"/>
<evidence type="ECO:0000256" key="5">
    <source>
        <dbReference type="SAM" id="MobiDB-lite"/>
    </source>
</evidence>
<dbReference type="PANTHER" id="PTHR11134">
    <property type="entry name" value="ADAPTOR COMPLEX SUBUNIT BETA FAMILY MEMBER"/>
    <property type="match status" value="1"/>
</dbReference>
<comment type="caution">
    <text evidence="7">The sequence shown here is derived from an EMBL/GenBank/DDBJ whole genome shotgun (WGS) entry which is preliminary data.</text>
</comment>
<comment type="subcellular location">
    <subcellularLocation>
        <location evidence="1">Endomembrane system</location>
    </subcellularLocation>
</comment>
<dbReference type="OrthoDB" id="10254310at2759"/>
<dbReference type="InterPro" id="IPR016024">
    <property type="entry name" value="ARM-type_fold"/>
</dbReference>
<evidence type="ECO:0000256" key="4">
    <source>
        <dbReference type="ARBA" id="ARBA00023136"/>
    </source>
</evidence>
<dbReference type="InterPro" id="IPR032682">
    <property type="entry name" value="Cnd1_C"/>
</dbReference>
<dbReference type="RefSeq" id="XP_041156727.1">
    <property type="nucleotide sequence ID" value="XM_041307145.1"/>
</dbReference>
<evidence type="ECO:0000259" key="6">
    <source>
        <dbReference type="Pfam" id="PF12717"/>
    </source>
</evidence>
<sequence>MSMGRPPRKGENYELSVDLNSEYHNKRQDAIKHVIVSMTVGKGATLSRLICSTCLTHPYRQEARALVHALAIRTMGCLRAEKIIDYLCDPLQRALQDDNPYVRKAIALWLQSCMISSPSLSSLWWVLSQSFLVASFSITINTTVPGVYATSTIPGVSGCYRSSSSYQLFIPFILFSVFELGAIQKSVRGASPPPERQGWSHALVAMHRSPKACPPTAPPSYSSVASAPPPTRAHLWFRSTDSRSASHGRNGFLQRAPAYTADKHPED</sequence>
<evidence type="ECO:0000256" key="3">
    <source>
        <dbReference type="ARBA" id="ARBA00022927"/>
    </source>
</evidence>
<evidence type="ECO:0000313" key="7">
    <source>
        <dbReference type="EMBL" id="KAG1789697.1"/>
    </source>
</evidence>
<gene>
    <name evidence="7" type="ORF">HD556DRAFT_1446710</name>
</gene>
<organism evidence="7 8">
    <name type="scientific">Suillus plorans</name>
    <dbReference type="NCBI Taxonomy" id="116603"/>
    <lineage>
        <taxon>Eukaryota</taxon>
        <taxon>Fungi</taxon>
        <taxon>Dikarya</taxon>
        <taxon>Basidiomycota</taxon>
        <taxon>Agaricomycotina</taxon>
        <taxon>Agaricomycetes</taxon>
        <taxon>Agaricomycetidae</taxon>
        <taxon>Boletales</taxon>
        <taxon>Suillineae</taxon>
        <taxon>Suillaceae</taxon>
        <taxon>Suillus</taxon>
    </lineage>
</organism>
<dbReference type="Proteomes" id="UP000719766">
    <property type="component" value="Unassembled WGS sequence"/>
</dbReference>
<dbReference type="SUPFAM" id="SSF48371">
    <property type="entry name" value="ARM repeat"/>
    <property type="match status" value="1"/>
</dbReference>
<evidence type="ECO:0000256" key="2">
    <source>
        <dbReference type="ARBA" id="ARBA00022448"/>
    </source>
</evidence>
<dbReference type="GO" id="GO:0016192">
    <property type="term" value="P:vesicle-mediated transport"/>
    <property type="evidence" value="ECO:0007669"/>
    <property type="project" value="InterPro"/>
</dbReference>
<reference evidence="7" key="1">
    <citation type="journal article" date="2020" name="New Phytol.">
        <title>Comparative genomics reveals dynamic genome evolution in host specialist ectomycorrhizal fungi.</title>
        <authorList>
            <person name="Lofgren L.A."/>
            <person name="Nguyen N.H."/>
            <person name="Vilgalys R."/>
            <person name="Ruytinx J."/>
            <person name="Liao H.L."/>
            <person name="Branco S."/>
            <person name="Kuo A."/>
            <person name="LaButti K."/>
            <person name="Lipzen A."/>
            <person name="Andreopoulos W."/>
            <person name="Pangilinan J."/>
            <person name="Riley R."/>
            <person name="Hundley H."/>
            <person name="Na H."/>
            <person name="Barry K."/>
            <person name="Grigoriev I.V."/>
            <person name="Stajich J.E."/>
            <person name="Kennedy P.G."/>
        </authorList>
    </citation>
    <scope>NUCLEOTIDE SEQUENCE</scope>
    <source>
        <strain evidence="7">S12</strain>
    </source>
</reference>
<evidence type="ECO:0000313" key="8">
    <source>
        <dbReference type="Proteomes" id="UP000719766"/>
    </source>
</evidence>
<dbReference type="GeneID" id="64600909"/>
<proteinExistence type="predicted"/>
<accession>A0A9P7AHP0</accession>